<proteinExistence type="predicted"/>
<keyword evidence="1" id="KW-0732">Signal</keyword>
<dbReference type="EMBL" id="BMDP01000002">
    <property type="protein sequence ID" value="GGI54354.1"/>
    <property type="molecule type" value="Genomic_DNA"/>
</dbReference>
<dbReference type="Pfam" id="PF04355">
    <property type="entry name" value="BamE"/>
    <property type="match status" value="1"/>
</dbReference>
<dbReference type="Proteomes" id="UP000627205">
    <property type="component" value="Unassembled WGS sequence"/>
</dbReference>
<reference evidence="4" key="2">
    <citation type="submission" date="2020-09" db="EMBL/GenBank/DDBJ databases">
        <authorList>
            <person name="Sun Q."/>
            <person name="Sedlacek I."/>
        </authorList>
    </citation>
    <scope>NUCLEOTIDE SEQUENCE</scope>
    <source>
        <strain evidence="4">CCM 7664</strain>
    </source>
</reference>
<evidence type="ECO:0000256" key="2">
    <source>
        <dbReference type="ARBA" id="ARBA00023136"/>
    </source>
</evidence>
<accession>A0A8J3AVG3</accession>
<evidence type="ECO:0000259" key="3">
    <source>
        <dbReference type="Pfam" id="PF04355"/>
    </source>
</evidence>
<name>A0A8J3AVG3_9BURK</name>
<keyword evidence="5" id="KW-1185">Reference proteome</keyword>
<gene>
    <name evidence="4" type="ORF">GCM10011430_15280</name>
</gene>
<protein>
    <recommendedName>
        <fullName evidence="3">Outer membrane protein assembly factor BamE domain-containing protein</fullName>
    </recommendedName>
</protein>
<dbReference type="InterPro" id="IPR007450">
    <property type="entry name" value="BamE_dom"/>
</dbReference>
<dbReference type="InterPro" id="IPR037873">
    <property type="entry name" value="BamE-like"/>
</dbReference>
<dbReference type="PROSITE" id="PS51257">
    <property type="entry name" value="PROKAR_LIPOPROTEIN"/>
    <property type="match status" value="1"/>
</dbReference>
<sequence length="164" mass="18353">MKNFLRAVSGLLCGLLMFGCRPVEDFGLEKLTKGVSTEADVRAAMGEPAAVWPEGNGARTLEYPKGPEGNRTFMVDVDAGGVLHDWKQVLTPENFATIAPGMTRDEVRRKLGRPRTVANFPLKNEEVWDWRYQASPGEDKFFNVHFDRSSNRVVRVSESEEVHG</sequence>
<dbReference type="GO" id="GO:0019867">
    <property type="term" value="C:outer membrane"/>
    <property type="evidence" value="ECO:0007669"/>
    <property type="project" value="InterPro"/>
</dbReference>
<organism evidence="4 5">
    <name type="scientific">Oxalicibacterium solurbis</name>
    <dbReference type="NCBI Taxonomy" id="69280"/>
    <lineage>
        <taxon>Bacteria</taxon>
        <taxon>Pseudomonadati</taxon>
        <taxon>Pseudomonadota</taxon>
        <taxon>Betaproteobacteria</taxon>
        <taxon>Burkholderiales</taxon>
        <taxon>Oxalobacteraceae</taxon>
        <taxon>Oxalicibacterium</taxon>
    </lineage>
</organism>
<reference evidence="4" key="1">
    <citation type="journal article" date="2014" name="Int. J. Syst. Evol. Microbiol.">
        <title>Complete genome sequence of Corynebacterium casei LMG S-19264T (=DSM 44701T), isolated from a smear-ripened cheese.</title>
        <authorList>
            <consortium name="US DOE Joint Genome Institute (JGI-PGF)"/>
            <person name="Walter F."/>
            <person name="Albersmeier A."/>
            <person name="Kalinowski J."/>
            <person name="Ruckert C."/>
        </authorList>
    </citation>
    <scope>NUCLEOTIDE SEQUENCE</scope>
    <source>
        <strain evidence="4">CCM 7664</strain>
    </source>
</reference>
<evidence type="ECO:0000256" key="1">
    <source>
        <dbReference type="ARBA" id="ARBA00022729"/>
    </source>
</evidence>
<evidence type="ECO:0000313" key="5">
    <source>
        <dbReference type="Proteomes" id="UP000627205"/>
    </source>
</evidence>
<comment type="caution">
    <text evidence="4">The sequence shown here is derived from an EMBL/GenBank/DDBJ whole genome shotgun (WGS) entry which is preliminary data.</text>
</comment>
<dbReference type="AlphaFoldDB" id="A0A8J3AVG3"/>
<dbReference type="Gene3D" id="3.30.1450.10">
    <property type="match status" value="1"/>
</dbReference>
<keyword evidence="2" id="KW-0472">Membrane</keyword>
<evidence type="ECO:0000313" key="4">
    <source>
        <dbReference type="EMBL" id="GGI54354.1"/>
    </source>
</evidence>
<feature type="domain" description="Outer membrane protein assembly factor BamE" evidence="3">
    <location>
        <begin position="89"/>
        <end position="150"/>
    </location>
</feature>
<dbReference type="RefSeq" id="WP_188420414.1">
    <property type="nucleotide sequence ID" value="NZ_BMDP01000002.1"/>
</dbReference>